<feature type="transmembrane region" description="Helical" evidence="1">
    <location>
        <begin position="15"/>
        <end position="36"/>
    </location>
</feature>
<accession>A0ABR7G2P5</accession>
<name>A0ABR7G2P5_9FIRM</name>
<dbReference type="RefSeq" id="WP_021865530.1">
    <property type="nucleotide sequence ID" value="NZ_JACOPD010000010.1"/>
</dbReference>
<dbReference type="Proteomes" id="UP000628463">
    <property type="component" value="Unassembled WGS sequence"/>
</dbReference>
<protein>
    <recommendedName>
        <fullName evidence="2">Putative Flagellin Flp1-like domain-containing protein</fullName>
    </recommendedName>
</protein>
<keyword evidence="4" id="KW-1185">Reference proteome</keyword>
<comment type="caution">
    <text evidence="3">The sequence shown here is derived from an EMBL/GenBank/DDBJ whole genome shotgun (WGS) entry which is preliminary data.</text>
</comment>
<sequence length="58" mass="6550">MKILKKIKNFWDDESGMGVVEVVLIIIVLVGLVMLFKKQITSLVNMLLSKMSSQAKQI</sequence>
<organism evidence="3 4">
    <name type="scientific">Lachnospira hominis</name>
    <name type="common">ex Liu et al. 2021</name>
    <dbReference type="NCBI Taxonomy" id="2763051"/>
    <lineage>
        <taxon>Bacteria</taxon>
        <taxon>Bacillati</taxon>
        <taxon>Bacillota</taxon>
        <taxon>Clostridia</taxon>
        <taxon>Lachnospirales</taxon>
        <taxon>Lachnospiraceae</taxon>
        <taxon>Lachnospira</taxon>
    </lineage>
</organism>
<feature type="domain" description="Putative Flagellin Flp1-like" evidence="2">
    <location>
        <begin position="9"/>
        <end position="56"/>
    </location>
</feature>
<proteinExistence type="predicted"/>
<keyword evidence="1" id="KW-0472">Membrane</keyword>
<gene>
    <name evidence="3" type="ORF">H8S01_12160</name>
</gene>
<keyword evidence="1" id="KW-1133">Transmembrane helix</keyword>
<evidence type="ECO:0000259" key="2">
    <source>
        <dbReference type="Pfam" id="PF16982"/>
    </source>
</evidence>
<evidence type="ECO:0000313" key="4">
    <source>
        <dbReference type="Proteomes" id="UP000628463"/>
    </source>
</evidence>
<evidence type="ECO:0000256" key="1">
    <source>
        <dbReference type="SAM" id="Phobius"/>
    </source>
</evidence>
<dbReference type="Pfam" id="PF16982">
    <property type="entry name" value="Flp1_like"/>
    <property type="match status" value="1"/>
</dbReference>
<dbReference type="InterPro" id="IPR031564">
    <property type="entry name" value="Flp1-like"/>
</dbReference>
<reference evidence="3 4" key="1">
    <citation type="submission" date="2020-08" db="EMBL/GenBank/DDBJ databases">
        <title>Genome public.</title>
        <authorList>
            <person name="Liu C."/>
            <person name="Sun Q."/>
        </authorList>
    </citation>
    <scope>NUCLEOTIDE SEQUENCE [LARGE SCALE GENOMIC DNA]</scope>
    <source>
        <strain evidence="3 4">NSJ-43</strain>
    </source>
</reference>
<dbReference type="EMBL" id="JACOPD010000010">
    <property type="protein sequence ID" value="MBC5681707.1"/>
    <property type="molecule type" value="Genomic_DNA"/>
</dbReference>
<evidence type="ECO:0000313" key="3">
    <source>
        <dbReference type="EMBL" id="MBC5681707.1"/>
    </source>
</evidence>
<keyword evidence="1" id="KW-0812">Transmembrane</keyword>